<evidence type="ECO:0000259" key="5">
    <source>
        <dbReference type="PROSITE" id="PS51710"/>
    </source>
</evidence>
<dbReference type="FunFam" id="1.10.150.300:FF:000001">
    <property type="entry name" value="Ribosome-binding ATPase YchF"/>
    <property type="match status" value="1"/>
</dbReference>
<evidence type="ECO:0000313" key="9">
    <source>
        <dbReference type="Proteomes" id="UP000654075"/>
    </source>
</evidence>
<name>A0A813HQN0_POLGL</name>
<dbReference type="InterPro" id="IPR006073">
    <property type="entry name" value="GTP-bd"/>
</dbReference>
<dbReference type="PANTHER" id="PTHR23305:SF18">
    <property type="entry name" value="OBG-TYPE G DOMAIN-CONTAINING PROTEIN"/>
    <property type="match status" value="1"/>
</dbReference>
<dbReference type="Gene3D" id="1.10.150.300">
    <property type="entry name" value="TGS-like domain"/>
    <property type="match status" value="1"/>
</dbReference>
<dbReference type="EMBL" id="CAJNNW010001647">
    <property type="protein sequence ID" value="CAE8640054.1"/>
    <property type="molecule type" value="Genomic_DNA"/>
</dbReference>
<proteinExistence type="predicted"/>
<dbReference type="GO" id="GO:0005737">
    <property type="term" value="C:cytoplasm"/>
    <property type="evidence" value="ECO:0007669"/>
    <property type="project" value="TreeGrafter"/>
</dbReference>
<dbReference type="GO" id="GO:0005524">
    <property type="term" value="F:ATP binding"/>
    <property type="evidence" value="ECO:0007669"/>
    <property type="project" value="UniProtKB-KW"/>
</dbReference>
<dbReference type="InterPro" id="IPR027417">
    <property type="entry name" value="P-loop_NTPase"/>
</dbReference>
<dbReference type="InterPro" id="IPR023192">
    <property type="entry name" value="TGS-like_dom_sf"/>
</dbReference>
<dbReference type="InterPro" id="IPR012676">
    <property type="entry name" value="TGS-like"/>
</dbReference>
<organism evidence="7 8">
    <name type="scientific">Polarella glacialis</name>
    <name type="common">Dinoflagellate</name>
    <dbReference type="NCBI Taxonomy" id="89957"/>
    <lineage>
        <taxon>Eukaryota</taxon>
        <taxon>Sar</taxon>
        <taxon>Alveolata</taxon>
        <taxon>Dinophyceae</taxon>
        <taxon>Suessiales</taxon>
        <taxon>Suessiaceae</taxon>
        <taxon>Polarella</taxon>
    </lineage>
</organism>
<dbReference type="InterPro" id="IPR013029">
    <property type="entry name" value="YchF_C"/>
</dbReference>
<keyword evidence="3" id="KW-0067">ATP-binding</keyword>
<evidence type="ECO:0000256" key="4">
    <source>
        <dbReference type="ARBA" id="ARBA00068719"/>
    </source>
</evidence>
<dbReference type="PANTHER" id="PTHR23305">
    <property type="entry name" value="OBG GTPASE FAMILY"/>
    <property type="match status" value="1"/>
</dbReference>
<protein>
    <recommendedName>
        <fullName evidence="4">Obg-like ATPase homolog</fullName>
    </recommendedName>
</protein>
<feature type="domain" description="OBG-type G" evidence="5">
    <location>
        <begin position="1"/>
        <end position="193"/>
    </location>
</feature>
<dbReference type="Pfam" id="PF06071">
    <property type="entry name" value="YchF-GTPase_C"/>
    <property type="match status" value="1"/>
</dbReference>
<keyword evidence="2" id="KW-0547">Nucleotide-binding</keyword>
<dbReference type="InterPro" id="IPR004396">
    <property type="entry name" value="ATPase_YchF/OLA1"/>
</dbReference>
<dbReference type="SUPFAM" id="SSF81271">
    <property type="entry name" value="TGS-like"/>
    <property type="match status" value="1"/>
</dbReference>
<dbReference type="InterPro" id="IPR031167">
    <property type="entry name" value="G_OBG"/>
</dbReference>
<accession>A0A813HQN0</accession>
<dbReference type="GO" id="GO:0016887">
    <property type="term" value="F:ATP hydrolysis activity"/>
    <property type="evidence" value="ECO:0007669"/>
    <property type="project" value="InterPro"/>
</dbReference>
<dbReference type="Gene3D" id="3.40.50.300">
    <property type="entry name" value="P-loop containing nucleotide triphosphate hydrolases"/>
    <property type="match status" value="1"/>
</dbReference>
<evidence type="ECO:0000256" key="3">
    <source>
        <dbReference type="ARBA" id="ARBA00022840"/>
    </source>
</evidence>
<dbReference type="InterPro" id="IPR012675">
    <property type="entry name" value="Beta-grasp_dom_sf"/>
</dbReference>
<sequence length="299" mass="32904">MIEYVDIAGLVKGASKGEGLGNKFLGNIRNTDAIVHVVRCFEDDDVLHVDGNVDPVRDIETINLELVFCDADQIEKRMKKVDKDVVNGVKGAKEEKEGLVKIMAQLDVGKLARSAVLTEAEQKAVKPLCLLTMKPTIYAANVAEGDLSTGNKFVEAVREYVKETGDTDEVAVVSAQVEAELKDMDREDRDEYLASLDVKESGCETLVKSCFKLLGLRTYFTCGPEESRAWTIKVGWKAPQAAGVIHNDFEKGFIKAATVSFDNMIACGSEEGAKEKGLLRIEGKDYVVQDGDVMHFRFN</sequence>
<dbReference type="EMBL" id="CAJNNV010022126">
    <property type="protein sequence ID" value="CAE8607819.1"/>
    <property type="molecule type" value="Genomic_DNA"/>
</dbReference>
<keyword evidence="9" id="KW-1185">Reference proteome</keyword>
<reference evidence="7" key="1">
    <citation type="submission" date="2021-02" db="EMBL/GenBank/DDBJ databases">
        <authorList>
            <person name="Dougan E. K."/>
            <person name="Rhodes N."/>
            <person name="Thang M."/>
            <person name="Chan C."/>
        </authorList>
    </citation>
    <scope>NUCLEOTIDE SEQUENCE</scope>
</reference>
<dbReference type="SUPFAM" id="SSF52540">
    <property type="entry name" value="P-loop containing nucleoside triphosphate hydrolases"/>
    <property type="match status" value="1"/>
</dbReference>
<evidence type="ECO:0000256" key="1">
    <source>
        <dbReference type="ARBA" id="ARBA00022723"/>
    </source>
</evidence>
<dbReference type="PRINTS" id="PR00326">
    <property type="entry name" value="GTP1OBG"/>
</dbReference>
<evidence type="ECO:0000313" key="7">
    <source>
        <dbReference type="EMBL" id="CAE8640054.1"/>
    </source>
</evidence>
<dbReference type="Gene3D" id="3.10.20.30">
    <property type="match status" value="1"/>
</dbReference>
<dbReference type="OrthoDB" id="424823at2759"/>
<evidence type="ECO:0000313" key="6">
    <source>
        <dbReference type="EMBL" id="CAE8607819.1"/>
    </source>
</evidence>
<evidence type="ECO:0000256" key="2">
    <source>
        <dbReference type="ARBA" id="ARBA00022741"/>
    </source>
</evidence>
<dbReference type="Proteomes" id="UP000654075">
    <property type="component" value="Unassembled WGS sequence"/>
</dbReference>
<dbReference type="FunFam" id="3.10.20.30:FF:000001">
    <property type="entry name" value="Ribosome-binding ATPase YchF"/>
    <property type="match status" value="1"/>
</dbReference>
<dbReference type="GO" id="GO:0005525">
    <property type="term" value="F:GTP binding"/>
    <property type="evidence" value="ECO:0007669"/>
    <property type="project" value="InterPro"/>
</dbReference>
<dbReference type="GO" id="GO:0046872">
    <property type="term" value="F:metal ion binding"/>
    <property type="evidence" value="ECO:0007669"/>
    <property type="project" value="UniProtKB-KW"/>
</dbReference>
<evidence type="ECO:0000313" key="8">
    <source>
        <dbReference type="Proteomes" id="UP000626109"/>
    </source>
</evidence>
<comment type="caution">
    <text evidence="7">The sequence shown here is derived from an EMBL/GenBank/DDBJ whole genome shotgun (WGS) entry which is preliminary data.</text>
</comment>
<dbReference type="OMA" id="ARQWTIR"/>
<dbReference type="Proteomes" id="UP000626109">
    <property type="component" value="Unassembled WGS sequence"/>
</dbReference>
<gene>
    <name evidence="6" type="ORF">PGLA1383_LOCUS25725</name>
    <name evidence="7" type="ORF">PGLA2088_LOCUS2045</name>
</gene>
<dbReference type="AlphaFoldDB" id="A0A813HQN0"/>
<dbReference type="NCBIfam" id="TIGR00092">
    <property type="entry name" value="redox-regulated ATPase YchF"/>
    <property type="match status" value="1"/>
</dbReference>
<keyword evidence="1" id="KW-0479">Metal-binding</keyword>
<dbReference type="CDD" id="cd04867">
    <property type="entry name" value="TGS_YchF_OLA1"/>
    <property type="match status" value="1"/>
</dbReference>
<dbReference type="PROSITE" id="PS51710">
    <property type="entry name" value="G_OBG"/>
    <property type="match status" value="1"/>
</dbReference>